<dbReference type="Proteomes" id="UP001595740">
    <property type="component" value="Unassembled WGS sequence"/>
</dbReference>
<dbReference type="RefSeq" id="WP_386759264.1">
    <property type="nucleotide sequence ID" value="NZ_JBHRXK010000004.1"/>
</dbReference>
<dbReference type="EMBL" id="JBHRXK010000004">
    <property type="protein sequence ID" value="MFC3551500.1"/>
    <property type="molecule type" value="Genomic_DNA"/>
</dbReference>
<proteinExistence type="predicted"/>
<evidence type="ECO:0000313" key="1">
    <source>
        <dbReference type="EMBL" id="MFC3551500.1"/>
    </source>
</evidence>
<sequence>MSALWSQEQHEWLRALGHPVLTLASATTASADPVPMARSSAAEATPDSPLWRALLCAAGRPPGAAADAALAGLPDPAALRGNAAAKRALWPRLRALRRQVGPR</sequence>
<organism evidence="1 2">
    <name type="scientific">Lysobacter cavernae</name>
    <dbReference type="NCBI Taxonomy" id="1685901"/>
    <lineage>
        <taxon>Bacteria</taxon>
        <taxon>Pseudomonadati</taxon>
        <taxon>Pseudomonadota</taxon>
        <taxon>Gammaproteobacteria</taxon>
        <taxon>Lysobacterales</taxon>
        <taxon>Lysobacteraceae</taxon>
        <taxon>Lysobacter</taxon>
    </lineage>
</organism>
<accession>A0ABV7RQ51</accession>
<comment type="caution">
    <text evidence="1">The sequence shown here is derived from an EMBL/GenBank/DDBJ whole genome shotgun (WGS) entry which is preliminary data.</text>
</comment>
<evidence type="ECO:0000313" key="2">
    <source>
        <dbReference type="Proteomes" id="UP001595740"/>
    </source>
</evidence>
<name>A0ABV7RQ51_9GAMM</name>
<keyword evidence="2" id="KW-1185">Reference proteome</keyword>
<gene>
    <name evidence="1" type="ORF">ACFOLC_10820</name>
</gene>
<protein>
    <submittedName>
        <fullName evidence="1">Uncharacterized protein</fullName>
    </submittedName>
</protein>
<reference evidence="2" key="1">
    <citation type="journal article" date="2019" name="Int. J. Syst. Evol. Microbiol.">
        <title>The Global Catalogue of Microorganisms (GCM) 10K type strain sequencing project: providing services to taxonomists for standard genome sequencing and annotation.</title>
        <authorList>
            <consortium name="The Broad Institute Genomics Platform"/>
            <consortium name="The Broad Institute Genome Sequencing Center for Infectious Disease"/>
            <person name="Wu L."/>
            <person name="Ma J."/>
        </authorList>
    </citation>
    <scope>NUCLEOTIDE SEQUENCE [LARGE SCALE GENOMIC DNA]</scope>
    <source>
        <strain evidence="2">KCTC 42875</strain>
    </source>
</reference>